<dbReference type="InterPro" id="IPR002509">
    <property type="entry name" value="NODB_dom"/>
</dbReference>
<dbReference type="CDD" id="cd10917">
    <property type="entry name" value="CE4_NodB_like_6s_7s"/>
    <property type="match status" value="1"/>
</dbReference>
<protein>
    <submittedName>
        <fullName evidence="1">Polysaccharide deacetylase</fullName>
    </submittedName>
</protein>
<sequence>MDYHAFLAQRPRAYLGRGLPRRRAIALSFDDGPGQATPALLAALRELEVAATFFCVGRLLRAVPWLSARMLADGHELANHSMSHADASGLGADALLHEEVAPAAAELRRAGADTLSARLFRPAFGEIRADQVDLLARHGYTVAGWSIDPCDWLEPDAPGHVDCVSGAVLAQAHPGAIVLLHDGDDEHGRARPRIVEIVRELVPALRAQGYGFVRVGDLWREREAQRAQA</sequence>
<dbReference type="InterPro" id="IPR050248">
    <property type="entry name" value="Polysacc_deacetylase_ArnD"/>
</dbReference>
<proteinExistence type="predicted"/>
<evidence type="ECO:0000313" key="2">
    <source>
        <dbReference type="Proteomes" id="UP000061569"/>
    </source>
</evidence>
<reference evidence="1 2" key="1">
    <citation type="submission" date="2015-11" db="EMBL/GenBank/DDBJ databases">
        <title>Genome sequences of Lysobacter enzymogenes strain C3 and Lysobacter antibioticus ATCC 29479.</title>
        <authorList>
            <person name="Kobayashi D.Y."/>
        </authorList>
    </citation>
    <scope>NUCLEOTIDE SEQUENCE [LARGE SCALE GENOMIC DNA]</scope>
    <source>
        <strain evidence="1 2">C3</strain>
    </source>
</reference>
<evidence type="ECO:0000313" key="1">
    <source>
        <dbReference type="EMBL" id="ALN57229.1"/>
    </source>
</evidence>
<dbReference type="SUPFAM" id="SSF88713">
    <property type="entry name" value="Glycoside hydrolase/deacetylase"/>
    <property type="match status" value="1"/>
</dbReference>
<dbReference type="AlphaFoldDB" id="A0A0S2DFU0"/>
<dbReference type="GO" id="GO:0016810">
    <property type="term" value="F:hydrolase activity, acting on carbon-nitrogen (but not peptide) bonds"/>
    <property type="evidence" value="ECO:0007669"/>
    <property type="project" value="InterPro"/>
</dbReference>
<name>A0A0S2DFU0_LYSEN</name>
<gene>
    <name evidence="1" type="ORF">GLE_1877</name>
</gene>
<dbReference type="PROSITE" id="PS51677">
    <property type="entry name" value="NODB"/>
    <property type="match status" value="1"/>
</dbReference>
<dbReference type="InterPro" id="IPR011330">
    <property type="entry name" value="Glyco_hydro/deAcase_b/a-brl"/>
</dbReference>
<dbReference type="Pfam" id="PF01522">
    <property type="entry name" value="Polysacc_deac_1"/>
    <property type="match status" value="1"/>
</dbReference>
<dbReference type="GO" id="GO:0005975">
    <property type="term" value="P:carbohydrate metabolic process"/>
    <property type="evidence" value="ECO:0007669"/>
    <property type="project" value="InterPro"/>
</dbReference>
<accession>A0A0S2DFU0</accession>
<dbReference type="RefSeq" id="WP_057947115.1">
    <property type="nucleotide sequence ID" value="NZ_CP067396.1"/>
</dbReference>
<dbReference type="KEGG" id="lez:GLE_1877"/>
<dbReference type="PANTHER" id="PTHR10587">
    <property type="entry name" value="GLYCOSYL TRANSFERASE-RELATED"/>
    <property type="match status" value="1"/>
</dbReference>
<dbReference type="Gene3D" id="3.20.20.370">
    <property type="entry name" value="Glycoside hydrolase/deacetylase"/>
    <property type="match status" value="1"/>
</dbReference>
<dbReference type="EMBL" id="CP013140">
    <property type="protein sequence ID" value="ALN57229.1"/>
    <property type="molecule type" value="Genomic_DNA"/>
</dbReference>
<dbReference type="STRING" id="69.GLE_1877"/>
<dbReference type="OrthoDB" id="276604at2"/>
<dbReference type="PATRIC" id="fig|69.6.peg.1848"/>
<dbReference type="Proteomes" id="UP000061569">
    <property type="component" value="Chromosome"/>
</dbReference>
<organism evidence="1 2">
    <name type="scientific">Lysobacter enzymogenes</name>
    <dbReference type="NCBI Taxonomy" id="69"/>
    <lineage>
        <taxon>Bacteria</taxon>
        <taxon>Pseudomonadati</taxon>
        <taxon>Pseudomonadota</taxon>
        <taxon>Gammaproteobacteria</taxon>
        <taxon>Lysobacterales</taxon>
        <taxon>Lysobacteraceae</taxon>
        <taxon>Lysobacter</taxon>
    </lineage>
</organism>